<feature type="compositionally biased region" description="Low complexity" evidence="3">
    <location>
        <begin position="592"/>
        <end position="613"/>
    </location>
</feature>
<dbReference type="InterPro" id="IPR036612">
    <property type="entry name" value="KH_dom_type_1_sf"/>
</dbReference>
<feature type="region of interest" description="Disordered" evidence="3">
    <location>
        <begin position="703"/>
        <end position="735"/>
    </location>
</feature>
<evidence type="ECO:0000313" key="5">
    <source>
        <dbReference type="EMBL" id="OEU05723.1"/>
    </source>
</evidence>
<dbReference type="Gene3D" id="3.30.1370.10">
    <property type="entry name" value="K Homology domain, type 1"/>
    <property type="match status" value="3"/>
</dbReference>
<name>A0A1E7EJC6_9STRA</name>
<feature type="domain" description="K Homology" evidence="4">
    <location>
        <begin position="489"/>
        <end position="557"/>
    </location>
</feature>
<dbReference type="SUPFAM" id="SSF54791">
    <property type="entry name" value="Eukaryotic type KH-domain (KH-domain type I)"/>
    <property type="match status" value="3"/>
</dbReference>
<dbReference type="CDD" id="cd00105">
    <property type="entry name" value="KH-I"/>
    <property type="match status" value="2"/>
</dbReference>
<dbReference type="AlphaFoldDB" id="A0A1E7EJC6"/>
<keyword evidence="6" id="KW-1185">Reference proteome</keyword>
<dbReference type="PROSITE" id="PS50084">
    <property type="entry name" value="KH_TYPE_1"/>
    <property type="match status" value="3"/>
</dbReference>
<dbReference type="InterPro" id="IPR004088">
    <property type="entry name" value="KH_dom_type_1"/>
</dbReference>
<proteinExistence type="predicted"/>
<feature type="domain" description="K Homology" evidence="4">
    <location>
        <begin position="415"/>
        <end position="488"/>
    </location>
</feature>
<feature type="region of interest" description="Disordered" evidence="3">
    <location>
        <begin position="563"/>
        <end position="618"/>
    </location>
</feature>
<organism evidence="5 6">
    <name type="scientific">Fragilariopsis cylindrus CCMP1102</name>
    <dbReference type="NCBI Taxonomy" id="635003"/>
    <lineage>
        <taxon>Eukaryota</taxon>
        <taxon>Sar</taxon>
        <taxon>Stramenopiles</taxon>
        <taxon>Ochrophyta</taxon>
        <taxon>Bacillariophyta</taxon>
        <taxon>Bacillariophyceae</taxon>
        <taxon>Bacillariophycidae</taxon>
        <taxon>Bacillariales</taxon>
        <taxon>Bacillariaceae</taxon>
        <taxon>Fragilariopsis</taxon>
    </lineage>
</organism>
<dbReference type="Pfam" id="PF00013">
    <property type="entry name" value="KH_1"/>
    <property type="match status" value="3"/>
</dbReference>
<dbReference type="InParanoid" id="A0A1E7EJC6"/>
<evidence type="ECO:0000259" key="4">
    <source>
        <dbReference type="SMART" id="SM00322"/>
    </source>
</evidence>
<accession>A0A1E7EJC6</accession>
<dbReference type="SMART" id="SM00322">
    <property type="entry name" value="KH"/>
    <property type="match status" value="3"/>
</dbReference>
<evidence type="ECO:0000313" key="6">
    <source>
        <dbReference type="Proteomes" id="UP000095751"/>
    </source>
</evidence>
<reference evidence="5 6" key="1">
    <citation type="submission" date="2016-09" db="EMBL/GenBank/DDBJ databases">
        <title>Extensive genetic diversity and differential bi-allelic expression allows diatom success in the polar Southern Ocean.</title>
        <authorList>
            <consortium name="DOE Joint Genome Institute"/>
            <person name="Mock T."/>
            <person name="Otillar R.P."/>
            <person name="Strauss J."/>
            <person name="Dupont C."/>
            <person name="Frickenhaus S."/>
            <person name="Maumus F."/>
            <person name="Mcmullan M."/>
            <person name="Sanges R."/>
            <person name="Schmutz J."/>
            <person name="Toseland A."/>
            <person name="Valas R."/>
            <person name="Veluchamy A."/>
            <person name="Ward B.J."/>
            <person name="Allen A."/>
            <person name="Barry K."/>
            <person name="Falciatore A."/>
            <person name="Ferrante M."/>
            <person name="Fortunato A.E."/>
            <person name="Gloeckner G."/>
            <person name="Gruber A."/>
            <person name="Hipkin R."/>
            <person name="Janech M."/>
            <person name="Kroth P."/>
            <person name="Leese F."/>
            <person name="Lindquist E."/>
            <person name="Lyon B.R."/>
            <person name="Martin J."/>
            <person name="Mayer C."/>
            <person name="Parker M."/>
            <person name="Quesneville H."/>
            <person name="Raymond J."/>
            <person name="Uhlig C."/>
            <person name="Valentin K.U."/>
            <person name="Worden A.Z."/>
            <person name="Armbrust E.V."/>
            <person name="Bowler C."/>
            <person name="Green B."/>
            <person name="Moulton V."/>
            <person name="Van Oosterhout C."/>
            <person name="Grigoriev I."/>
        </authorList>
    </citation>
    <scope>NUCLEOTIDE SEQUENCE [LARGE SCALE GENOMIC DNA]</scope>
    <source>
        <strain evidence="5 6">CCMP1102</strain>
    </source>
</reference>
<dbReference type="InterPro" id="IPR004087">
    <property type="entry name" value="KH_dom"/>
</dbReference>
<dbReference type="GO" id="GO:0003723">
    <property type="term" value="F:RNA binding"/>
    <property type="evidence" value="ECO:0007669"/>
    <property type="project" value="UniProtKB-UniRule"/>
</dbReference>
<feature type="domain" description="K Homology" evidence="4">
    <location>
        <begin position="282"/>
        <end position="354"/>
    </location>
</feature>
<feature type="compositionally biased region" description="Low complexity" evidence="3">
    <location>
        <begin position="703"/>
        <end position="712"/>
    </location>
</feature>
<sequence length="752" mass="78708">MSTTSPEEALLKAKEIAARLINGGGDGIGASTITANEYVLNNTDISAVGLPATSTTTATATATATAVKPERKRKRWGSVASSVSNANVTEALPGLTEAKTKQQQAVAAAETAGPTSKRIWVPTSRQKAETHFSSFLKERLPELSSRINNNECNGEEQNKLVLSGRGAASIEVFGMPLEPMHVMIHGSGDFIAKAATKLEELLAEAERADREGPPPEDLPDGQAIEDDKDKYSSALTLTRPYYQGSRAGGAGQSSYRPATVAQLISNNPDVLGDIGLGADGAELIEEIIKIPNGVVGFVIGRGGETISSMQARSGCKVQIQKEHELEPGQTDRIITLQAVKQEIDRRGMVQDRVQAAGGSSNNRSSFKSGGGDNGGNYYGSGGAGIGAGGGGGGGGNSGGRTDNTETKVQEALAEGHKLVKVEVPDADVGLIIGKGGATIKQIQSSTGSCVQIPKAANADNASVRTISITCPTQEGAEAAKTQVYWAAAASVQVAVPNKDVGLCIGRQGCVIRQLQGKTNTKIDIPPQPVGNVRVITVTGPSQEACELAKTYIERIINEQSTSSIMPGSYQNNNNQSYQQRPIGGPGVGGGHHYQNQHRNNNNNNNSGMYGNQNSAQSNDPAWQAYHAAQALATKQQQEQQQAAYVAASAASAAPASDAYYEQFHRYAYYYGEEAARQYYGTWSPPIGTPNPYGINPAGITAAPAASESGAPPNGTATMAQAQAQPAVSANNIEVRDSSVRKVSNLPAWMTKS</sequence>
<keyword evidence="2" id="KW-0694">RNA-binding</keyword>
<protein>
    <recommendedName>
        <fullName evidence="4">K Homology domain-containing protein</fullName>
    </recommendedName>
</protein>
<gene>
    <name evidence="5" type="ORF">FRACYDRAFT_266989</name>
</gene>
<evidence type="ECO:0000256" key="1">
    <source>
        <dbReference type="ARBA" id="ARBA00022737"/>
    </source>
</evidence>
<feature type="compositionally biased region" description="Low complexity" evidence="3">
    <location>
        <begin position="568"/>
        <end position="579"/>
    </location>
</feature>
<keyword evidence="1" id="KW-0677">Repeat</keyword>
<dbReference type="KEGG" id="fcy:FRACYDRAFT_266989"/>
<dbReference type="OrthoDB" id="47090at2759"/>
<dbReference type="Proteomes" id="UP000095751">
    <property type="component" value="Unassembled WGS sequence"/>
</dbReference>
<evidence type="ECO:0000256" key="3">
    <source>
        <dbReference type="SAM" id="MobiDB-lite"/>
    </source>
</evidence>
<dbReference type="PANTHER" id="PTHR10288">
    <property type="entry name" value="KH DOMAIN CONTAINING RNA BINDING PROTEIN"/>
    <property type="match status" value="1"/>
</dbReference>
<feature type="region of interest" description="Disordered" evidence="3">
    <location>
        <begin position="205"/>
        <end position="226"/>
    </location>
</feature>
<evidence type="ECO:0000256" key="2">
    <source>
        <dbReference type="PROSITE-ProRule" id="PRU00117"/>
    </source>
</evidence>
<dbReference type="EMBL" id="KV784505">
    <property type="protein sequence ID" value="OEU05723.1"/>
    <property type="molecule type" value="Genomic_DNA"/>
</dbReference>